<protein>
    <submittedName>
        <fullName evidence="1">Uncharacterized protein</fullName>
    </submittedName>
</protein>
<comment type="caution">
    <text evidence="1">The sequence shown here is derived from an EMBL/GenBank/DDBJ whole genome shotgun (WGS) entry which is preliminary data.</text>
</comment>
<sequence length="62" mass="7101">MEDLDEPNSGHPKLDVFLAPFPGAGFYLFTITNFTNPLHFDNITLTFTRYHISCEGEFLHPN</sequence>
<accession>A0A511Z7L8</accession>
<name>A0A511Z7L8_9BACL</name>
<organism evidence="1 2">
    <name type="scientific">Sporosarcina luteola</name>
    <dbReference type="NCBI Taxonomy" id="582850"/>
    <lineage>
        <taxon>Bacteria</taxon>
        <taxon>Bacillati</taxon>
        <taxon>Bacillota</taxon>
        <taxon>Bacilli</taxon>
        <taxon>Bacillales</taxon>
        <taxon>Caryophanaceae</taxon>
        <taxon>Sporosarcina</taxon>
    </lineage>
</organism>
<gene>
    <name evidence="1" type="ORF">SLU01_17570</name>
</gene>
<proteinExistence type="predicted"/>
<keyword evidence="2" id="KW-1185">Reference proteome</keyword>
<dbReference type="Proteomes" id="UP000321901">
    <property type="component" value="Unassembled WGS sequence"/>
</dbReference>
<evidence type="ECO:0000313" key="2">
    <source>
        <dbReference type="Proteomes" id="UP000321901"/>
    </source>
</evidence>
<dbReference type="EMBL" id="BJYL01000022">
    <property type="protein sequence ID" value="GEN83445.1"/>
    <property type="molecule type" value="Genomic_DNA"/>
</dbReference>
<evidence type="ECO:0000313" key="1">
    <source>
        <dbReference type="EMBL" id="GEN83445.1"/>
    </source>
</evidence>
<reference evidence="1 2" key="1">
    <citation type="submission" date="2019-07" db="EMBL/GenBank/DDBJ databases">
        <title>Whole genome shotgun sequence of Sporosarcina luteola NBRC 105378.</title>
        <authorList>
            <person name="Hosoyama A."/>
            <person name="Uohara A."/>
            <person name="Ohji S."/>
            <person name="Ichikawa N."/>
        </authorList>
    </citation>
    <scope>NUCLEOTIDE SEQUENCE [LARGE SCALE GENOMIC DNA]</scope>
    <source>
        <strain evidence="1 2">NBRC 105378</strain>
    </source>
</reference>
<dbReference type="AlphaFoldDB" id="A0A511Z7L8"/>